<keyword evidence="2" id="KW-1185">Reference proteome</keyword>
<evidence type="ECO:0000313" key="1">
    <source>
        <dbReference type="EMBL" id="TNV81234.1"/>
    </source>
</evidence>
<dbReference type="EMBL" id="RRYP01006392">
    <property type="protein sequence ID" value="TNV81234.1"/>
    <property type="molecule type" value="Genomic_DNA"/>
</dbReference>
<dbReference type="AlphaFoldDB" id="A0A8J8NW29"/>
<organism evidence="1 2">
    <name type="scientific">Halteria grandinella</name>
    <dbReference type="NCBI Taxonomy" id="5974"/>
    <lineage>
        <taxon>Eukaryota</taxon>
        <taxon>Sar</taxon>
        <taxon>Alveolata</taxon>
        <taxon>Ciliophora</taxon>
        <taxon>Intramacronucleata</taxon>
        <taxon>Spirotrichea</taxon>
        <taxon>Stichotrichia</taxon>
        <taxon>Sporadotrichida</taxon>
        <taxon>Halteriidae</taxon>
        <taxon>Halteria</taxon>
    </lineage>
</organism>
<reference evidence="1" key="1">
    <citation type="submission" date="2019-06" db="EMBL/GenBank/DDBJ databases">
        <authorList>
            <person name="Zheng W."/>
        </authorList>
    </citation>
    <scope>NUCLEOTIDE SEQUENCE</scope>
    <source>
        <strain evidence="1">QDHG01</strain>
    </source>
</reference>
<sequence>MKVDCLKFSRFFQITRMLSRKLGMSLFKQGMESLLLLLLKLLVVAQFKIHGINFFQIFTLSIFKFFLQQLQLSQMIFLQQSIG</sequence>
<proteinExistence type="predicted"/>
<evidence type="ECO:0000313" key="2">
    <source>
        <dbReference type="Proteomes" id="UP000785679"/>
    </source>
</evidence>
<accession>A0A8J8NW29</accession>
<protein>
    <submittedName>
        <fullName evidence="1">Uncharacterized protein</fullName>
    </submittedName>
</protein>
<comment type="caution">
    <text evidence="1">The sequence shown here is derived from an EMBL/GenBank/DDBJ whole genome shotgun (WGS) entry which is preliminary data.</text>
</comment>
<dbReference type="Proteomes" id="UP000785679">
    <property type="component" value="Unassembled WGS sequence"/>
</dbReference>
<gene>
    <name evidence="1" type="ORF">FGO68_gene17701</name>
</gene>
<name>A0A8J8NW29_HALGN</name>